<evidence type="ECO:0000313" key="4">
    <source>
        <dbReference type="Proteomes" id="UP000317238"/>
    </source>
</evidence>
<dbReference type="Pfam" id="PF10518">
    <property type="entry name" value="TAT_signal"/>
    <property type="match status" value="1"/>
</dbReference>
<dbReference type="PANTHER" id="PTHR43818">
    <property type="entry name" value="BCDNA.GH03377"/>
    <property type="match status" value="1"/>
</dbReference>
<organism evidence="3 4">
    <name type="scientific">Crateriforma conspicua</name>
    <dbReference type="NCBI Taxonomy" id="2527996"/>
    <lineage>
        <taxon>Bacteria</taxon>
        <taxon>Pseudomonadati</taxon>
        <taxon>Planctomycetota</taxon>
        <taxon>Planctomycetia</taxon>
        <taxon>Planctomycetales</taxon>
        <taxon>Planctomycetaceae</taxon>
        <taxon>Crateriforma</taxon>
    </lineage>
</organism>
<sequence length="439" mass="47256">MKSQKVLTKQNTSPTRRDFLKASTAITAATAAAPYVITSTALGDTNTPPASDRITVGHIGVGGRGRGILNGIRSVPDAQSVAVSDCYRDRRDMIAKVIGGESYQDFRDLLARDDIDAVVVATPDHWHVPIAIMAAQAGKSAYVEKPLGLSIDQVLACQKVFNEQGVVFQYGTQQRSLAHCRQGCEQVRRGAIGKIQSIEVVCPNGGAGGITEESDVPDGLDYEMWIGPAPMTSYTVDRCKPPGSYWIYDQSIGYLAGWGAHPLDIMVWGCDADLSGPIVVEGTGEIPSDGLYDCVYNWDMKIQLGDIPVTFRPGADSTKFIGEDGWIDVARAKDRNAASDPGLLTQSLAPEHNQLVVSNHHQANFIQAVKNDDPNAAVSNLTDAVRSDVISHLCDIAVRTGEKITWDPKAQKLVNPSQRAAAMLSRAMRGPWTLPTGDA</sequence>
<dbReference type="GO" id="GO:0000166">
    <property type="term" value="F:nucleotide binding"/>
    <property type="evidence" value="ECO:0007669"/>
    <property type="project" value="InterPro"/>
</dbReference>
<feature type="domain" description="Gfo/Idh/MocA-like oxidoreductase bacterial type C-terminal" evidence="2">
    <location>
        <begin position="212"/>
        <end position="433"/>
    </location>
</feature>
<dbReference type="InterPro" id="IPR036291">
    <property type="entry name" value="NAD(P)-bd_dom_sf"/>
</dbReference>
<dbReference type="OrthoDB" id="9788246at2"/>
<name>A0A5C5Y1F9_9PLAN</name>
<dbReference type="SUPFAM" id="SSF51735">
    <property type="entry name" value="NAD(P)-binding Rossmann-fold domains"/>
    <property type="match status" value="1"/>
</dbReference>
<dbReference type="Pfam" id="PF19051">
    <property type="entry name" value="GFO_IDH_MocA_C2"/>
    <property type="match status" value="1"/>
</dbReference>
<dbReference type="InterPro" id="IPR043906">
    <property type="entry name" value="Gfo/Idh/MocA_OxRdtase_bact_C"/>
</dbReference>
<accession>A0A5C5Y1F9</accession>
<dbReference type="InterPro" id="IPR050463">
    <property type="entry name" value="Gfo/Idh/MocA_oxidrdct_glycsds"/>
</dbReference>
<dbReference type="InterPro" id="IPR006311">
    <property type="entry name" value="TAT_signal"/>
</dbReference>
<keyword evidence="3" id="KW-0326">Glycosidase</keyword>
<comment type="caution">
    <text evidence="3">The sequence shown here is derived from an EMBL/GenBank/DDBJ whole genome shotgun (WGS) entry which is preliminary data.</text>
</comment>
<dbReference type="Gene3D" id="3.40.50.720">
    <property type="entry name" value="NAD(P)-binding Rossmann-like Domain"/>
    <property type="match status" value="1"/>
</dbReference>
<feature type="domain" description="Gfo/Idh/MocA-like oxidoreductase N-terminal" evidence="1">
    <location>
        <begin position="55"/>
        <end position="171"/>
    </location>
</feature>
<dbReference type="AlphaFoldDB" id="A0A5C5Y1F9"/>
<dbReference type="InterPro" id="IPR000683">
    <property type="entry name" value="Gfo/Idh/MocA-like_OxRdtase_N"/>
</dbReference>
<dbReference type="PROSITE" id="PS51318">
    <property type="entry name" value="TAT"/>
    <property type="match status" value="1"/>
</dbReference>
<dbReference type="NCBIfam" id="TIGR01409">
    <property type="entry name" value="TAT_signal_seq"/>
    <property type="match status" value="1"/>
</dbReference>
<dbReference type="RefSeq" id="WP_146438342.1">
    <property type="nucleotide sequence ID" value="NZ_SJPL01000001.1"/>
</dbReference>
<evidence type="ECO:0000259" key="1">
    <source>
        <dbReference type="Pfam" id="PF01408"/>
    </source>
</evidence>
<dbReference type="EC" id="3.2.1.-" evidence="3"/>
<dbReference type="EMBL" id="SJPL01000001">
    <property type="protein sequence ID" value="TWT68483.1"/>
    <property type="molecule type" value="Genomic_DNA"/>
</dbReference>
<dbReference type="Gene3D" id="3.30.360.10">
    <property type="entry name" value="Dihydrodipicolinate Reductase, domain 2"/>
    <property type="match status" value="1"/>
</dbReference>
<dbReference type="InterPro" id="IPR019546">
    <property type="entry name" value="TAT_signal_bac_arc"/>
</dbReference>
<keyword evidence="4" id="KW-1185">Reference proteome</keyword>
<dbReference type="Proteomes" id="UP000317238">
    <property type="component" value="Unassembled WGS sequence"/>
</dbReference>
<protein>
    <submittedName>
        <fullName evidence="3">Glycosyl hydrolase</fullName>
        <ecNumber evidence="3">3.2.1.-</ecNumber>
    </submittedName>
</protein>
<dbReference type="Pfam" id="PF01408">
    <property type="entry name" value="GFO_IDH_MocA"/>
    <property type="match status" value="1"/>
</dbReference>
<evidence type="ECO:0000259" key="2">
    <source>
        <dbReference type="Pfam" id="PF19051"/>
    </source>
</evidence>
<gene>
    <name evidence="3" type="ORF">Pan14r_07280</name>
</gene>
<dbReference type="GO" id="GO:0016798">
    <property type="term" value="F:hydrolase activity, acting on glycosyl bonds"/>
    <property type="evidence" value="ECO:0007669"/>
    <property type="project" value="UniProtKB-KW"/>
</dbReference>
<dbReference type="SUPFAM" id="SSF55347">
    <property type="entry name" value="Glyceraldehyde-3-phosphate dehydrogenase-like, C-terminal domain"/>
    <property type="match status" value="1"/>
</dbReference>
<dbReference type="PANTHER" id="PTHR43818:SF5">
    <property type="entry name" value="OXIDOREDUCTASE FAMILY PROTEIN"/>
    <property type="match status" value="1"/>
</dbReference>
<evidence type="ECO:0000313" key="3">
    <source>
        <dbReference type="EMBL" id="TWT68483.1"/>
    </source>
</evidence>
<reference evidence="3 4" key="1">
    <citation type="submission" date="2019-02" db="EMBL/GenBank/DDBJ databases">
        <title>Deep-cultivation of Planctomycetes and their phenomic and genomic characterization uncovers novel biology.</title>
        <authorList>
            <person name="Wiegand S."/>
            <person name="Jogler M."/>
            <person name="Boedeker C."/>
            <person name="Pinto D."/>
            <person name="Vollmers J."/>
            <person name="Rivas-Marin E."/>
            <person name="Kohn T."/>
            <person name="Peeters S.H."/>
            <person name="Heuer A."/>
            <person name="Rast P."/>
            <person name="Oberbeckmann S."/>
            <person name="Bunk B."/>
            <person name="Jeske O."/>
            <person name="Meyerdierks A."/>
            <person name="Storesund J.E."/>
            <person name="Kallscheuer N."/>
            <person name="Luecker S."/>
            <person name="Lage O.M."/>
            <person name="Pohl T."/>
            <person name="Merkel B.J."/>
            <person name="Hornburger P."/>
            <person name="Mueller R.-W."/>
            <person name="Bruemmer F."/>
            <person name="Labrenz M."/>
            <person name="Spormann A.M."/>
            <person name="Op Den Camp H."/>
            <person name="Overmann J."/>
            <person name="Amann R."/>
            <person name="Jetten M.S.M."/>
            <person name="Mascher T."/>
            <person name="Medema M.H."/>
            <person name="Devos D.P."/>
            <person name="Kaster A.-K."/>
            <person name="Ovreas L."/>
            <person name="Rohde M."/>
            <person name="Galperin M.Y."/>
            <person name="Jogler C."/>
        </authorList>
    </citation>
    <scope>NUCLEOTIDE SEQUENCE [LARGE SCALE GENOMIC DNA]</scope>
    <source>
        <strain evidence="3 4">Pan14r</strain>
    </source>
</reference>
<keyword evidence="3" id="KW-0378">Hydrolase</keyword>
<proteinExistence type="predicted"/>